<dbReference type="Proteomes" id="UP000033881">
    <property type="component" value="Unassembled WGS sequence"/>
</dbReference>
<protein>
    <submittedName>
        <fullName evidence="1">Uncharacterized protein</fullName>
    </submittedName>
</protein>
<evidence type="ECO:0000313" key="2">
    <source>
        <dbReference type="Proteomes" id="UP000033881"/>
    </source>
</evidence>
<comment type="caution">
    <text evidence="1">The sequence shown here is derived from an EMBL/GenBank/DDBJ whole genome shotgun (WGS) entry which is preliminary data.</text>
</comment>
<dbReference type="AlphaFoldDB" id="A0A0G0M9Z1"/>
<accession>A0A0G0M9Z1</accession>
<sequence length="222" mass="25328">MTIPFLSTPDKAITDTTQDLLPIADITDGIVIYKNGGAALIMESTSLNFGLLSEREQIAVIASYAGLLNSFNFPVQIVVRSQKKDISNYMIYLEEAQKKIKNPKLLTLMDSYKKFIQEAIKKKNVLSKKFYIVILFTPYELGIAKSIISTFRFSQSVKPLPYPKSYVIRKAKIALFPKRDHLIRQAGRLSIKLKQLTNEDLINLFYNVYNPEPPVKERDIFA</sequence>
<gene>
    <name evidence="1" type="ORF">UT24_C0017G0004</name>
</gene>
<proteinExistence type="predicted"/>
<evidence type="ECO:0000313" key="1">
    <source>
        <dbReference type="EMBL" id="KKR00078.1"/>
    </source>
</evidence>
<name>A0A0G0M9Z1_9BACT</name>
<dbReference type="STRING" id="1618574.UT24_C0017G0004"/>
<organism evidence="1 2">
    <name type="scientific">Candidatus Woesebacteria bacterium GW2011_GWB1_39_12</name>
    <dbReference type="NCBI Taxonomy" id="1618574"/>
    <lineage>
        <taxon>Bacteria</taxon>
        <taxon>Candidatus Woeseibacteriota</taxon>
    </lineage>
</organism>
<reference evidence="1 2" key="1">
    <citation type="journal article" date="2015" name="Nature">
        <title>rRNA introns, odd ribosomes, and small enigmatic genomes across a large radiation of phyla.</title>
        <authorList>
            <person name="Brown C.T."/>
            <person name="Hug L.A."/>
            <person name="Thomas B.C."/>
            <person name="Sharon I."/>
            <person name="Castelle C.J."/>
            <person name="Singh A."/>
            <person name="Wilkins M.J."/>
            <person name="Williams K.H."/>
            <person name="Banfield J.F."/>
        </authorList>
    </citation>
    <scope>NUCLEOTIDE SEQUENCE [LARGE SCALE GENOMIC DNA]</scope>
</reference>
<dbReference type="EMBL" id="LBWB01000017">
    <property type="protein sequence ID" value="KKR00078.1"/>
    <property type="molecule type" value="Genomic_DNA"/>
</dbReference>